<evidence type="ECO:0000256" key="6">
    <source>
        <dbReference type="SAM" id="Phobius"/>
    </source>
</evidence>
<keyword evidence="3" id="KW-0029">Amino-acid transport</keyword>
<protein>
    <recommendedName>
        <fullName evidence="7">Amino acid transporter transmembrane domain-containing protein</fullName>
    </recommendedName>
</protein>
<keyword evidence="2 6" id="KW-0812">Transmembrane</keyword>
<dbReference type="PANTHER" id="PTHR22950:SF698">
    <property type="entry name" value="AMINO ACID TRANSPORTER TRANSMEMBRANE DOMAIN-CONTAINING PROTEIN"/>
    <property type="match status" value="1"/>
</dbReference>
<dbReference type="InterPro" id="IPR013057">
    <property type="entry name" value="AA_transpt_TM"/>
</dbReference>
<gene>
    <name evidence="8" type="ORF">EJB05_43302</name>
</gene>
<feature type="transmembrane region" description="Helical" evidence="6">
    <location>
        <begin position="54"/>
        <end position="72"/>
    </location>
</feature>
<reference evidence="8 9" key="1">
    <citation type="journal article" date="2019" name="Sci. Rep.">
        <title>A high-quality genome of Eragrostis curvula grass provides insights into Poaceae evolution and supports new strategies to enhance forage quality.</title>
        <authorList>
            <person name="Carballo J."/>
            <person name="Santos B.A.C.M."/>
            <person name="Zappacosta D."/>
            <person name="Garbus I."/>
            <person name="Selva J.P."/>
            <person name="Gallo C.A."/>
            <person name="Diaz A."/>
            <person name="Albertini E."/>
            <person name="Caccamo M."/>
            <person name="Echenique V."/>
        </authorList>
    </citation>
    <scope>NUCLEOTIDE SEQUENCE [LARGE SCALE GENOMIC DNA]</scope>
    <source>
        <strain evidence="9">cv. Victoria</strain>
        <tissue evidence="8">Leaf</tissue>
    </source>
</reference>
<dbReference type="OrthoDB" id="778102at2759"/>
<feature type="domain" description="Amino acid transporter transmembrane" evidence="7">
    <location>
        <begin position="1"/>
        <end position="171"/>
    </location>
</feature>
<dbReference type="Pfam" id="PF01490">
    <property type="entry name" value="Aa_trans"/>
    <property type="match status" value="1"/>
</dbReference>
<evidence type="ECO:0000256" key="5">
    <source>
        <dbReference type="ARBA" id="ARBA00023136"/>
    </source>
</evidence>
<evidence type="ECO:0000313" key="8">
    <source>
        <dbReference type="EMBL" id="TVU09806.1"/>
    </source>
</evidence>
<name>A0A5J9TEJ3_9POAL</name>
<organism evidence="8 9">
    <name type="scientific">Eragrostis curvula</name>
    <name type="common">weeping love grass</name>
    <dbReference type="NCBI Taxonomy" id="38414"/>
    <lineage>
        <taxon>Eukaryota</taxon>
        <taxon>Viridiplantae</taxon>
        <taxon>Streptophyta</taxon>
        <taxon>Embryophyta</taxon>
        <taxon>Tracheophyta</taxon>
        <taxon>Spermatophyta</taxon>
        <taxon>Magnoliopsida</taxon>
        <taxon>Liliopsida</taxon>
        <taxon>Poales</taxon>
        <taxon>Poaceae</taxon>
        <taxon>PACMAD clade</taxon>
        <taxon>Chloridoideae</taxon>
        <taxon>Eragrostideae</taxon>
        <taxon>Eragrostidinae</taxon>
        <taxon>Eragrostis</taxon>
    </lineage>
</organism>
<dbReference type="GO" id="GO:0015179">
    <property type="term" value="F:L-amino acid transmembrane transporter activity"/>
    <property type="evidence" value="ECO:0007669"/>
    <property type="project" value="TreeGrafter"/>
</dbReference>
<evidence type="ECO:0000256" key="3">
    <source>
        <dbReference type="ARBA" id="ARBA00022970"/>
    </source>
</evidence>
<dbReference type="EMBL" id="RWGY01000039">
    <property type="protein sequence ID" value="TVU09806.1"/>
    <property type="molecule type" value="Genomic_DNA"/>
</dbReference>
<dbReference type="Proteomes" id="UP000324897">
    <property type="component" value="Chromosome 3"/>
</dbReference>
<feature type="transmembrane region" description="Helical" evidence="6">
    <location>
        <begin position="149"/>
        <end position="173"/>
    </location>
</feature>
<feature type="transmembrane region" description="Helical" evidence="6">
    <location>
        <begin position="12"/>
        <end position="34"/>
    </location>
</feature>
<dbReference type="AlphaFoldDB" id="A0A5J9TEJ3"/>
<dbReference type="Gramene" id="TVU09806">
    <property type="protein sequence ID" value="TVU09806"/>
    <property type="gene ID" value="EJB05_43302"/>
</dbReference>
<sequence>MKDRKMFPKVLMLCFGISVLGYGITGVTGYLMYGATTQPQVTLNLPPGNLRSKIAIYTTLVNPLTKYALFVIPIAEAIEDGLRVAGSRPVSVAIRTALVVGTTVVALAVPLFGYVTMLIGALMCSSVTVLMPCLCYLKISSMKARKLGFERVVCVGIIGLAVGMAAVGTYFSLTHIFDTL</sequence>
<evidence type="ECO:0000256" key="2">
    <source>
        <dbReference type="ARBA" id="ARBA00022692"/>
    </source>
</evidence>
<keyword evidence="3" id="KW-0813">Transport</keyword>
<feature type="transmembrane region" description="Helical" evidence="6">
    <location>
        <begin position="118"/>
        <end position="137"/>
    </location>
</feature>
<evidence type="ECO:0000259" key="7">
    <source>
        <dbReference type="Pfam" id="PF01490"/>
    </source>
</evidence>
<comment type="subcellular location">
    <subcellularLocation>
        <location evidence="1">Membrane</location>
        <topology evidence="1">Multi-pass membrane protein</topology>
    </subcellularLocation>
</comment>
<keyword evidence="5 6" id="KW-0472">Membrane</keyword>
<evidence type="ECO:0000256" key="1">
    <source>
        <dbReference type="ARBA" id="ARBA00004141"/>
    </source>
</evidence>
<feature type="transmembrane region" description="Helical" evidence="6">
    <location>
        <begin position="92"/>
        <end position="112"/>
    </location>
</feature>
<proteinExistence type="predicted"/>
<comment type="caution">
    <text evidence="8">The sequence shown here is derived from an EMBL/GenBank/DDBJ whole genome shotgun (WGS) entry which is preliminary data.</text>
</comment>
<keyword evidence="9" id="KW-1185">Reference proteome</keyword>
<dbReference type="PANTHER" id="PTHR22950">
    <property type="entry name" value="AMINO ACID TRANSPORTER"/>
    <property type="match status" value="1"/>
</dbReference>
<dbReference type="GO" id="GO:0005774">
    <property type="term" value="C:vacuolar membrane"/>
    <property type="evidence" value="ECO:0007669"/>
    <property type="project" value="TreeGrafter"/>
</dbReference>
<evidence type="ECO:0000256" key="4">
    <source>
        <dbReference type="ARBA" id="ARBA00022989"/>
    </source>
</evidence>
<evidence type="ECO:0000313" key="9">
    <source>
        <dbReference type="Proteomes" id="UP000324897"/>
    </source>
</evidence>
<accession>A0A5J9TEJ3</accession>
<keyword evidence="4 6" id="KW-1133">Transmembrane helix</keyword>
<feature type="non-terminal residue" evidence="8">
    <location>
        <position position="1"/>
    </location>
</feature>